<sequence length="114" mass="12671">MLAKATLKVALKHNPRHTLKNLKNIKNQRKPVPAPGCSAPCLPPLPRREPIPFPLLLLVPLCPSRTRTETSLSTTSTMSLTTVSCSGVIGHRQDQTGPRSKTNFRKNKKRRKLT</sequence>
<evidence type="ECO:0000256" key="1">
    <source>
        <dbReference type="SAM" id="MobiDB-lite"/>
    </source>
</evidence>
<organism evidence="2">
    <name type="scientific">Culex pipiens</name>
    <name type="common">House mosquito</name>
    <dbReference type="NCBI Taxonomy" id="7175"/>
    <lineage>
        <taxon>Eukaryota</taxon>
        <taxon>Metazoa</taxon>
        <taxon>Ecdysozoa</taxon>
        <taxon>Arthropoda</taxon>
        <taxon>Hexapoda</taxon>
        <taxon>Insecta</taxon>
        <taxon>Pterygota</taxon>
        <taxon>Neoptera</taxon>
        <taxon>Endopterygota</taxon>
        <taxon>Diptera</taxon>
        <taxon>Nematocera</taxon>
        <taxon>Culicoidea</taxon>
        <taxon>Culicidae</taxon>
        <taxon>Culicinae</taxon>
        <taxon>Culicini</taxon>
        <taxon>Culex</taxon>
        <taxon>Culex</taxon>
    </lineage>
</organism>
<name>A0A8D8BRG6_CULPI</name>
<accession>A0A8D8BRG6</accession>
<feature type="region of interest" description="Disordered" evidence="1">
    <location>
        <begin position="87"/>
        <end position="114"/>
    </location>
</feature>
<evidence type="ECO:0000313" key="2">
    <source>
        <dbReference type="EMBL" id="CAG6478162.1"/>
    </source>
</evidence>
<dbReference type="AlphaFoldDB" id="A0A8D8BRG6"/>
<proteinExistence type="predicted"/>
<dbReference type="EMBL" id="HBUE01082668">
    <property type="protein sequence ID" value="CAG6478162.1"/>
    <property type="molecule type" value="Transcribed_RNA"/>
</dbReference>
<protein>
    <submittedName>
        <fullName evidence="2">(northern house mosquito) hypothetical protein</fullName>
    </submittedName>
</protein>
<feature type="compositionally biased region" description="Basic residues" evidence="1">
    <location>
        <begin position="102"/>
        <end position="114"/>
    </location>
</feature>
<reference evidence="2" key="1">
    <citation type="submission" date="2021-05" db="EMBL/GenBank/DDBJ databases">
        <authorList>
            <person name="Alioto T."/>
            <person name="Alioto T."/>
            <person name="Gomez Garrido J."/>
        </authorList>
    </citation>
    <scope>NUCLEOTIDE SEQUENCE</scope>
</reference>